<evidence type="ECO:0000313" key="1">
    <source>
        <dbReference type="EMBL" id="WXA96754.1"/>
    </source>
</evidence>
<protein>
    <submittedName>
        <fullName evidence="1">Uncharacterized protein</fullName>
    </submittedName>
</protein>
<sequence length="190" mass="21172">MAAERAIGRCSGAGRTEGRFGLCVGGYQRAGRVRFHTRWPQYQDGRSFHPRDDYSITCSSTRAPSAIAADLERRLLVWYDQVLPRAQEAIRTSNASAQEAMRAARRLAHAARANAPSSERRGNGDYIELRGRLPGVDRVRISPAYDENPLRVRLELDDLSAEAALDLLARVRALKVDVPLCGTGRRCPRR</sequence>
<evidence type="ECO:0000313" key="2">
    <source>
        <dbReference type="Proteomes" id="UP001379533"/>
    </source>
</evidence>
<reference evidence="1 2" key="1">
    <citation type="submission" date="2021-12" db="EMBL/GenBank/DDBJ databases">
        <title>Discovery of the Pendulisporaceae a myxobacterial family with distinct sporulation behavior and unique specialized metabolism.</title>
        <authorList>
            <person name="Garcia R."/>
            <person name="Popoff A."/>
            <person name="Bader C.D."/>
            <person name="Loehr J."/>
            <person name="Walesch S."/>
            <person name="Walt C."/>
            <person name="Boldt J."/>
            <person name="Bunk B."/>
            <person name="Haeckl F.J.F.P.J."/>
            <person name="Gunesch A.P."/>
            <person name="Birkelbach J."/>
            <person name="Nuebel U."/>
            <person name="Pietschmann T."/>
            <person name="Bach T."/>
            <person name="Mueller R."/>
        </authorList>
    </citation>
    <scope>NUCLEOTIDE SEQUENCE [LARGE SCALE GENOMIC DNA]</scope>
    <source>
        <strain evidence="1 2">MSr12523</strain>
    </source>
</reference>
<keyword evidence="2" id="KW-1185">Reference proteome</keyword>
<dbReference type="RefSeq" id="WP_394847370.1">
    <property type="nucleotide sequence ID" value="NZ_CP089982.1"/>
</dbReference>
<dbReference type="EMBL" id="CP089982">
    <property type="protein sequence ID" value="WXA96754.1"/>
    <property type="molecule type" value="Genomic_DNA"/>
</dbReference>
<proteinExistence type="predicted"/>
<name>A0ABZ2KFB9_9BACT</name>
<organism evidence="1 2">
    <name type="scientific">Pendulispora brunnea</name>
    <dbReference type="NCBI Taxonomy" id="2905690"/>
    <lineage>
        <taxon>Bacteria</taxon>
        <taxon>Pseudomonadati</taxon>
        <taxon>Myxococcota</taxon>
        <taxon>Myxococcia</taxon>
        <taxon>Myxococcales</taxon>
        <taxon>Sorangiineae</taxon>
        <taxon>Pendulisporaceae</taxon>
        <taxon>Pendulispora</taxon>
    </lineage>
</organism>
<dbReference type="Proteomes" id="UP001379533">
    <property type="component" value="Chromosome"/>
</dbReference>
<gene>
    <name evidence="1" type="ORF">LZC95_07880</name>
</gene>
<accession>A0ABZ2KFB9</accession>